<accession>A0ABU3VH35</accession>
<dbReference type="PANTHER" id="PTHR40036:SF1">
    <property type="entry name" value="MACROCIN O-METHYLTRANSFERASE"/>
    <property type="match status" value="1"/>
</dbReference>
<dbReference type="InterPro" id="IPR008884">
    <property type="entry name" value="TylF_MeTrfase"/>
</dbReference>
<reference evidence="2" key="1">
    <citation type="submission" date="2023-05" db="EMBL/GenBank/DDBJ databases">
        <title>Sedimentitalea sp. nov. JM2-8.</title>
        <authorList>
            <person name="Huang J."/>
        </authorList>
    </citation>
    <scope>NUCLEOTIDE SEQUENCE [LARGE SCALE GENOMIC DNA]</scope>
    <source>
        <strain evidence="2">KHS03</strain>
    </source>
</reference>
<gene>
    <name evidence="1" type="ORF">QO231_14160</name>
</gene>
<name>A0ABU3VH35_9RHOB</name>
<dbReference type="PANTHER" id="PTHR40036">
    <property type="entry name" value="MACROCIN O-METHYLTRANSFERASE"/>
    <property type="match status" value="1"/>
</dbReference>
<evidence type="ECO:0000313" key="2">
    <source>
        <dbReference type="Proteomes" id="UP001255416"/>
    </source>
</evidence>
<dbReference type="EMBL" id="JASMWN010000011">
    <property type="protein sequence ID" value="MDU9004994.1"/>
    <property type="molecule type" value="Genomic_DNA"/>
</dbReference>
<dbReference type="Pfam" id="PF05711">
    <property type="entry name" value="TylF"/>
    <property type="match status" value="1"/>
</dbReference>
<proteinExistence type="predicted"/>
<dbReference type="GO" id="GO:0008168">
    <property type="term" value="F:methyltransferase activity"/>
    <property type="evidence" value="ECO:0007669"/>
    <property type="project" value="UniProtKB-KW"/>
</dbReference>
<dbReference type="RefSeq" id="WP_316777535.1">
    <property type="nucleotide sequence ID" value="NZ_JASMWN010000011.1"/>
</dbReference>
<keyword evidence="1" id="KW-0489">Methyltransferase</keyword>
<comment type="caution">
    <text evidence="1">The sequence shown here is derived from an EMBL/GenBank/DDBJ whole genome shotgun (WGS) entry which is preliminary data.</text>
</comment>
<organism evidence="1 2">
    <name type="scientific">Sedimentitalea todarodis</name>
    <dbReference type="NCBI Taxonomy" id="1631240"/>
    <lineage>
        <taxon>Bacteria</taxon>
        <taxon>Pseudomonadati</taxon>
        <taxon>Pseudomonadota</taxon>
        <taxon>Alphaproteobacteria</taxon>
        <taxon>Rhodobacterales</taxon>
        <taxon>Paracoccaceae</taxon>
        <taxon>Sedimentitalea</taxon>
    </lineage>
</organism>
<dbReference type="InterPro" id="IPR029063">
    <property type="entry name" value="SAM-dependent_MTases_sf"/>
</dbReference>
<sequence length="267" mass="30128">MMDQTEIAPVADPQKVSVSDPGFEMYVDLMANCLTDMIYGADRTIIRRGNKIPFDRKKRFQGRDWPVVGHSMAGIKRLQNVAHLTDRVIAEDVQGDFIETGVWRGGASAMVRGVLKFRGVEDRKVYLADSFEGLPPPNEDDFPADKGSRYHTRGRLAVGVEAVKKTFAAYDLLDDRVEFVIGWFKDTLHKLDVPHFALIRLDGDMYESTIQAISALYPKLSPGGFVIVDDYGGIKACREAIHDYRDEHGITDEIHKIDHTGVWWQKS</sequence>
<keyword evidence="2" id="KW-1185">Reference proteome</keyword>
<dbReference type="SUPFAM" id="SSF53335">
    <property type="entry name" value="S-adenosyl-L-methionine-dependent methyltransferases"/>
    <property type="match status" value="1"/>
</dbReference>
<evidence type="ECO:0000313" key="1">
    <source>
        <dbReference type="EMBL" id="MDU9004994.1"/>
    </source>
</evidence>
<dbReference type="EC" id="2.1.1.-" evidence="1"/>
<dbReference type="GO" id="GO:0032259">
    <property type="term" value="P:methylation"/>
    <property type="evidence" value="ECO:0007669"/>
    <property type="project" value="UniProtKB-KW"/>
</dbReference>
<dbReference type="Gene3D" id="3.40.50.150">
    <property type="entry name" value="Vaccinia Virus protein VP39"/>
    <property type="match status" value="1"/>
</dbReference>
<keyword evidence="1" id="KW-0808">Transferase</keyword>
<dbReference type="Proteomes" id="UP001255416">
    <property type="component" value="Unassembled WGS sequence"/>
</dbReference>
<protein>
    <submittedName>
        <fullName evidence="1">TylF/MycF/NovP-related O-methyltransferase</fullName>
        <ecNumber evidence="1">2.1.1.-</ecNumber>
    </submittedName>
</protein>